<dbReference type="EnsemblMetazoa" id="PPA45756.1">
    <property type="protein sequence ID" value="PPA45756.1"/>
    <property type="gene ID" value="WBGene00284125"/>
</dbReference>
<dbReference type="Proteomes" id="UP000005239">
    <property type="component" value="Unassembled WGS sequence"/>
</dbReference>
<dbReference type="AlphaFoldDB" id="A0A2A6CNZ2"/>
<reference evidence="1" key="2">
    <citation type="submission" date="2022-06" db="UniProtKB">
        <authorList>
            <consortium name="EnsemblMetazoa"/>
        </authorList>
    </citation>
    <scope>IDENTIFICATION</scope>
    <source>
        <strain evidence="1">PS312</strain>
    </source>
</reference>
<name>A0A2A6CNZ2_PRIPA</name>
<protein>
    <submittedName>
        <fullName evidence="1">Uncharacterized protein</fullName>
    </submittedName>
</protein>
<keyword evidence="2" id="KW-1185">Reference proteome</keyword>
<organism evidence="1 2">
    <name type="scientific">Pristionchus pacificus</name>
    <name type="common">Parasitic nematode worm</name>
    <dbReference type="NCBI Taxonomy" id="54126"/>
    <lineage>
        <taxon>Eukaryota</taxon>
        <taxon>Metazoa</taxon>
        <taxon>Ecdysozoa</taxon>
        <taxon>Nematoda</taxon>
        <taxon>Chromadorea</taxon>
        <taxon>Rhabditida</taxon>
        <taxon>Rhabditina</taxon>
        <taxon>Diplogasteromorpha</taxon>
        <taxon>Diplogasteroidea</taxon>
        <taxon>Neodiplogasteridae</taxon>
        <taxon>Pristionchus</taxon>
    </lineage>
</organism>
<gene>
    <name evidence="1" type="primary">WBGene00284125</name>
</gene>
<accession>A0A8R1Z644</accession>
<evidence type="ECO:0000313" key="2">
    <source>
        <dbReference type="Proteomes" id="UP000005239"/>
    </source>
</evidence>
<evidence type="ECO:0000313" key="1">
    <source>
        <dbReference type="EnsemblMetazoa" id="PPA45756.1"/>
    </source>
</evidence>
<accession>A0A2A6CNZ2</accession>
<reference evidence="2" key="1">
    <citation type="journal article" date="2008" name="Nat. Genet.">
        <title>The Pristionchus pacificus genome provides a unique perspective on nematode lifestyle and parasitism.</title>
        <authorList>
            <person name="Dieterich C."/>
            <person name="Clifton S.W."/>
            <person name="Schuster L.N."/>
            <person name="Chinwalla A."/>
            <person name="Delehaunty K."/>
            <person name="Dinkelacker I."/>
            <person name="Fulton L."/>
            <person name="Fulton R."/>
            <person name="Godfrey J."/>
            <person name="Minx P."/>
            <person name="Mitreva M."/>
            <person name="Roeseler W."/>
            <person name="Tian H."/>
            <person name="Witte H."/>
            <person name="Yang S.P."/>
            <person name="Wilson R.K."/>
            <person name="Sommer R.J."/>
        </authorList>
    </citation>
    <scope>NUCLEOTIDE SEQUENCE [LARGE SCALE GENOMIC DNA]</scope>
    <source>
        <strain evidence="2">PS312</strain>
    </source>
</reference>
<proteinExistence type="predicted"/>
<sequence length="135" mass="15213">MDYVPWSKYAEKGECEWNFLKGKCCKSCANSGKWMTKDVEKTWDEVELGGDGKGKQTTWGTTRIGGFWKENDMNYLDLIVATNKSALQQTPVVTIAKKMTQMHWVARAYTETAAVPSRPDVSFRLEASCGMAVKE</sequence>